<dbReference type="InterPro" id="IPR017938">
    <property type="entry name" value="Riboflavin_synthase-like_b-brl"/>
</dbReference>
<comment type="caution">
    <text evidence="2">The sequence shown here is derived from an EMBL/GenBank/DDBJ whole genome shotgun (WGS) entry which is preliminary data.</text>
</comment>
<dbReference type="SUPFAM" id="SSF50475">
    <property type="entry name" value="FMN-binding split barrel"/>
    <property type="match status" value="1"/>
</dbReference>
<dbReference type="SUPFAM" id="SSF63380">
    <property type="entry name" value="Riboflavin synthase domain-like"/>
    <property type="match status" value="1"/>
</dbReference>
<dbReference type="SUPFAM" id="SSF52343">
    <property type="entry name" value="Ferredoxin reductase-like, C-terminal NADP-linked domain"/>
    <property type="match status" value="1"/>
</dbReference>
<dbReference type="InterPro" id="IPR012349">
    <property type="entry name" value="Split_barrel_FMN-bd"/>
</dbReference>
<protein>
    <submittedName>
        <fullName evidence="2">Oxidoreductase FAD-binding domain-containing protein</fullName>
    </submittedName>
</protein>
<dbReference type="Gene3D" id="2.30.110.10">
    <property type="entry name" value="Electron Transport, Fmn-binding Protein, Chain A"/>
    <property type="match status" value="1"/>
</dbReference>
<proteinExistence type="predicted"/>
<feature type="domain" description="FAD-binding FR-type" evidence="1">
    <location>
        <begin position="343"/>
        <end position="467"/>
    </location>
</feature>
<dbReference type="EMBL" id="JBFCZG010000005">
    <property type="protein sequence ID" value="KAL3421731.1"/>
    <property type="molecule type" value="Genomic_DNA"/>
</dbReference>
<name>A0ABR4PFG0_9HELO</name>
<evidence type="ECO:0000259" key="1">
    <source>
        <dbReference type="PROSITE" id="PS51384"/>
    </source>
</evidence>
<reference evidence="2 3" key="1">
    <citation type="submission" date="2024-06" db="EMBL/GenBank/DDBJ databases">
        <title>Complete genome of Phlyctema vagabunda strain 19-DSS-EL-015.</title>
        <authorList>
            <person name="Fiorenzani C."/>
        </authorList>
    </citation>
    <scope>NUCLEOTIDE SEQUENCE [LARGE SCALE GENOMIC DNA]</scope>
    <source>
        <strain evidence="2 3">19-DSS-EL-015</strain>
    </source>
</reference>
<keyword evidence="3" id="KW-1185">Reference proteome</keyword>
<organism evidence="2 3">
    <name type="scientific">Phlyctema vagabunda</name>
    <dbReference type="NCBI Taxonomy" id="108571"/>
    <lineage>
        <taxon>Eukaryota</taxon>
        <taxon>Fungi</taxon>
        <taxon>Dikarya</taxon>
        <taxon>Ascomycota</taxon>
        <taxon>Pezizomycotina</taxon>
        <taxon>Leotiomycetes</taxon>
        <taxon>Helotiales</taxon>
        <taxon>Dermateaceae</taxon>
        <taxon>Phlyctema</taxon>
    </lineage>
</organism>
<dbReference type="InterPro" id="IPR017927">
    <property type="entry name" value="FAD-bd_FR_type"/>
</dbReference>
<evidence type="ECO:0000313" key="2">
    <source>
        <dbReference type="EMBL" id="KAL3421731.1"/>
    </source>
</evidence>
<dbReference type="Gene3D" id="2.40.30.10">
    <property type="entry name" value="Translation factors"/>
    <property type="match status" value="1"/>
</dbReference>
<evidence type="ECO:0000313" key="3">
    <source>
        <dbReference type="Proteomes" id="UP001629113"/>
    </source>
</evidence>
<accession>A0ABR4PFG0</accession>
<sequence>MSHFHETATQWHTGEEQLHRLLKVPMQDNPTQPYLYPAAANLLIRCPLLALGTLDAEGKPWTSIWGGEPGFSRAIAQSTIGIKTTVDRSFDPVVGTLLGSKGDGEVVQEQGMGRMVSGLAIDLESRRRVKLYGRMVAGALQSTEKGLGEVQLVVKIEQSLGNCPKYLNKKHIVPHLPRPSLVSEKLHLSPAAVDLLEKADLFFISSSNHDLDMDTNHRGGPPGFVRILSNEPDQVTLVYPEYSGNRLYQTLGNLQTTPKAGLVFPNFDTGDVLYVTGRTEILAGAEAAKLIAHTNLAVKIQVDAVRFVSNGLAVRGEPGAFSPYNPPVRFLSTENRHQSLNSESQIQARLVTREILTPTIARFRFRISDPGSDTRWKPGQFVALGFEDELDFGYSHMRDDDPKSLNDDFVRTFTVSGPHATEADSTSNEFDITIRKVGVATNLLFKFNLRSQLDLNFKGFGGEFFLQQGQGELISFIAGGVGITPLLTQARDLDLGRLELYWTIRSEDIGFAVDTFSQVPGLASKTELFITGPAEKGDAEQWAKLRETAAQIQERRMEQDDLQTLDVQRWYVCTGTSFRRTLLEWLKTETVLYEDFNY</sequence>
<dbReference type="PANTHER" id="PTHR42815:SF2">
    <property type="entry name" value="FAD-BINDING, PUTATIVE (AFU_ORTHOLOGUE AFUA_6G07600)-RELATED"/>
    <property type="match status" value="1"/>
</dbReference>
<dbReference type="Gene3D" id="3.40.50.80">
    <property type="entry name" value="Nucleotide-binding domain of ferredoxin-NADP reductase (FNR) module"/>
    <property type="match status" value="1"/>
</dbReference>
<dbReference type="PROSITE" id="PS51384">
    <property type="entry name" value="FAD_FR"/>
    <property type="match status" value="1"/>
</dbReference>
<dbReference type="PANTHER" id="PTHR42815">
    <property type="entry name" value="FAD-BINDING, PUTATIVE (AFU_ORTHOLOGUE AFUA_6G07600)-RELATED"/>
    <property type="match status" value="1"/>
</dbReference>
<gene>
    <name evidence="2" type="ORF">PVAG01_05887</name>
</gene>
<dbReference type="InterPro" id="IPR039261">
    <property type="entry name" value="FNR_nucleotide-bd"/>
</dbReference>
<dbReference type="Proteomes" id="UP001629113">
    <property type="component" value="Unassembled WGS sequence"/>
</dbReference>